<feature type="transmembrane region" description="Helical" evidence="1">
    <location>
        <begin position="217"/>
        <end position="234"/>
    </location>
</feature>
<feature type="transmembrane region" description="Helical" evidence="1">
    <location>
        <begin position="361"/>
        <end position="381"/>
    </location>
</feature>
<feature type="transmembrane region" description="Helical" evidence="1">
    <location>
        <begin position="333"/>
        <end position="349"/>
    </location>
</feature>
<dbReference type="RefSeq" id="WP_353718933.1">
    <property type="nucleotide sequence ID" value="NZ_CP159289.1"/>
</dbReference>
<sequence>MLTFDNWLTNYTWIGFGLVWVAAAFYYNAALTGPDSRLPVNGYWVVVFCGLLLFMRLPFITYNHELDIDESQMLAQAMGLKRFWVHWKFVDGLTQGPLTSYALIVPSWLGLPFDYTAGRSLGVVMLFFTLSATFLGLRDLFRKTVALAAFTPVAFFYLLSQGAFSTLYNEYLVLFLLALCFRLFSTLYRRPRPQIREVSLLGFLAGMVPFAKLQGAPTALVIVVFAAVIIYHRSPDKVKMLACFVAAGMLFPMLVLGFTIRYGVLDNFWQFYIIGNMEYSSGGSIWVKAMRYPRFLRQSGQFLYFFACNLALTLCAVVQSIRTRTPLRSPGLLFWFGLCHVATAFYVVVKSGYLFPHYQQFLIIPLSIFAGSLAEIALGPLSPDRRLPNTALPAWMLVCFLPHLVSKWATVTARGSVSGTRISVADLGKPISVSPVARTVLRFARPGDLLTVWGWHPAYHLETRLSQGTADVIPFRVLTEGPPTGESPSKIFAGYAKERPGRYRRPDHQSVLLVR</sequence>
<reference evidence="2" key="1">
    <citation type="submission" date="2024-06" db="EMBL/GenBank/DDBJ databases">
        <title>Sequencing and assembly of the genome of Dyadobacter sp. strain 676, a symbiont of Cyamopsis tetragonoloba.</title>
        <authorList>
            <person name="Guro P."/>
            <person name="Sazanova A."/>
            <person name="Kuznetsova I."/>
            <person name="Belimov A."/>
            <person name="Safronova V."/>
        </authorList>
    </citation>
    <scope>NUCLEOTIDE SEQUENCE</scope>
    <source>
        <strain evidence="2">676</strain>
    </source>
</reference>
<keyword evidence="1" id="KW-0472">Membrane</keyword>
<feature type="transmembrane region" description="Helical" evidence="1">
    <location>
        <begin position="144"/>
        <end position="165"/>
    </location>
</feature>
<feature type="transmembrane region" description="Helical" evidence="1">
    <location>
        <begin position="171"/>
        <end position="188"/>
    </location>
</feature>
<feature type="transmembrane region" description="Helical" evidence="1">
    <location>
        <begin position="241"/>
        <end position="263"/>
    </location>
</feature>
<keyword evidence="1" id="KW-0812">Transmembrane</keyword>
<feature type="transmembrane region" description="Helical" evidence="1">
    <location>
        <begin position="302"/>
        <end position="321"/>
    </location>
</feature>
<accession>A0AAU8FG89</accession>
<feature type="transmembrane region" description="Helical" evidence="1">
    <location>
        <begin position="43"/>
        <end position="62"/>
    </location>
</feature>
<keyword evidence="1" id="KW-1133">Transmembrane helix</keyword>
<dbReference type="AlphaFoldDB" id="A0AAU8FG89"/>
<feature type="transmembrane region" description="Helical" evidence="1">
    <location>
        <begin position="117"/>
        <end position="137"/>
    </location>
</feature>
<evidence type="ECO:0000256" key="1">
    <source>
        <dbReference type="SAM" id="Phobius"/>
    </source>
</evidence>
<organism evidence="2">
    <name type="scientific">Dyadobacter sp. 676</name>
    <dbReference type="NCBI Taxonomy" id="3088362"/>
    <lineage>
        <taxon>Bacteria</taxon>
        <taxon>Pseudomonadati</taxon>
        <taxon>Bacteroidota</taxon>
        <taxon>Cytophagia</taxon>
        <taxon>Cytophagales</taxon>
        <taxon>Spirosomataceae</taxon>
        <taxon>Dyadobacter</taxon>
    </lineage>
</organism>
<gene>
    <name evidence="2" type="ORF">ABV298_25395</name>
</gene>
<feature type="transmembrane region" description="Helical" evidence="1">
    <location>
        <begin position="12"/>
        <end position="31"/>
    </location>
</feature>
<protein>
    <recommendedName>
        <fullName evidence="3">Glycosyltransferase RgtA/B/C/D-like domain-containing protein</fullName>
    </recommendedName>
</protein>
<evidence type="ECO:0000313" key="2">
    <source>
        <dbReference type="EMBL" id="XCH23609.1"/>
    </source>
</evidence>
<proteinExistence type="predicted"/>
<evidence type="ECO:0008006" key="3">
    <source>
        <dbReference type="Google" id="ProtNLM"/>
    </source>
</evidence>
<dbReference type="EMBL" id="CP159289">
    <property type="protein sequence ID" value="XCH23609.1"/>
    <property type="molecule type" value="Genomic_DNA"/>
</dbReference>
<name>A0AAU8FG89_9BACT</name>